<evidence type="ECO:0000259" key="4">
    <source>
        <dbReference type="Pfam" id="PF01408"/>
    </source>
</evidence>
<dbReference type="Proteomes" id="UP000254572">
    <property type="component" value="Unassembled WGS sequence"/>
</dbReference>
<dbReference type="EC" id="1.-.-.-" evidence="6"/>
<gene>
    <name evidence="6" type="primary">yvaA</name>
    <name evidence="6" type="ORF">NCTC13294_00885</name>
</gene>
<dbReference type="RefSeq" id="WP_115611168.1">
    <property type="nucleotide sequence ID" value="NZ_JBHLZC010000001.1"/>
</dbReference>
<dbReference type="SUPFAM" id="SSF51735">
    <property type="entry name" value="NAD(P)-binding Rossmann-fold domains"/>
    <property type="match status" value="1"/>
</dbReference>
<dbReference type="GO" id="GO:0016491">
    <property type="term" value="F:oxidoreductase activity"/>
    <property type="evidence" value="ECO:0007669"/>
    <property type="project" value="UniProtKB-KW"/>
</dbReference>
<dbReference type="Gene3D" id="3.30.360.10">
    <property type="entry name" value="Dihydrodipicolinate Reductase, domain 2"/>
    <property type="match status" value="1"/>
</dbReference>
<name>A0A381E3Z4_9GAMM</name>
<dbReference type="Pfam" id="PF01408">
    <property type="entry name" value="GFO_IDH_MocA"/>
    <property type="match status" value="1"/>
</dbReference>
<dbReference type="EMBL" id="UFUW01000001">
    <property type="protein sequence ID" value="SUX20988.1"/>
    <property type="molecule type" value="Genomic_DNA"/>
</dbReference>
<dbReference type="GO" id="GO:0000166">
    <property type="term" value="F:nucleotide binding"/>
    <property type="evidence" value="ECO:0007669"/>
    <property type="project" value="InterPro"/>
</dbReference>
<dbReference type="Gene3D" id="3.40.50.720">
    <property type="entry name" value="NAD(P)-binding Rossmann-like Domain"/>
    <property type="match status" value="1"/>
</dbReference>
<sequence>MINTAIIGCGMSARTFHLPLIAANLAYRLTALVSSKEQPGIPVPRYPDAATMLAESDAELVIITAPNTVHYSLAAQCLAAGRHVVLEKPMVNTFAEGQALIRLAAENSRLLSVFHNRRWDGDFLTLKQLLADNVLGAPRLLISRWDRYRPHVRDRWRENPGAGAGIWYDLGAHLLDQALDLFGLPQAVTGHCRALRPGSQTVDYAHVQLHYATHEVILHTAPYCNAPVARFHLEGERATYVKYGLDPQEAQLKAGMHPDDPAYGTEPTDQHGTLYTEDGSRRIESRRGNFLAYYDNIAAAIRGGAPLIVTAEQALCVIYLTELAQQSSDEGRRLPIALPA</sequence>
<feature type="region of interest" description="Disordered" evidence="3">
    <location>
        <begin position="259"/>
        <end position="279"/>
    </location>
</feature>
<organism evidence="6 7">
    <name type="scientific">Cardiobacterium valvarum</name>
    <dbReference type="NCBI Taxonomy" id="194702"/>
    <lineage>
        <taxon>Bacteria</taxon>
        <taxon>Pseudomonadati</taxon>
        <taxon>Pseudomonadota</taxon>
        <taxon>Gammaproteobacteria</taxon>
        <taxon>Cardiobacteriales</taxon>
        <taxon>Cardiobacteriaceae</taxon>
        <taxon>Cardiobacterium</taxon>
    </lineage>
</organism>
<dbReference type="InterPro" id="IPR051317">
    <property type="entry name" value="Gfo/Idh/MocA_oxidoreduct"/>
</dbReference>
<evidence type="ECO:0000256" key="3">
    <source>
        <dbReference type="SAM" id="MobiDB-lite"/>
    </source>
</evidence>
<keyword evidence="7" id="KW-1185">Reference proteome</keyword>
<dbReference type="InterPro" id="IPR000683">
    <property type="entry name" value="Gfo/Idh/MocA-like_OxRdtase_N"/>
</dbReference>
<evidence type="ECO:0000256" key="1">
    <source>
        <dbReference type="ARBA" id="ARBA00010928"/>
    </source>
</evidence>
<dbReference type="InterPro" id="IPR036291">
    <property type="entry name" value="NAD(P)-bd_dom_sf"/>
</dbReference>
<feature type="domain" description="Gfo/Idh/MocA-like oxidoreductase N-terminal" evidence="4">
    <location>
        <begin position="2"/>
        <end position="115"/>
    </location>
</feature>
<dbReference type="AlphaFoldDB" id="A0A381E3Z4"/>
<dbReference type="OrthoDB" id="9792935at2"/>
<evidence type="ECO:0000259" key="5">
    <source>
        <dbReference type="Pfam" id="PF02894"/>
    </source>
</evidence>
<evidence type="ECO:0000313" key="7">
    <source>
        <dbReference type="Proteomes" id="UP000254572"/>
    </source>
</evidence>
<dbReference type="PANTHER" id="PTHR43708">
    <property type="entry name" value="CONSERVED EXPRESSED OXIDOREDUCTASE (EUROFUNG)"/>
    <property type="match status" value="1"/>
</dbReference>
<keyword evidence="2 6" id="KW-0560">Oxidoreductase</keyword>
<protein>
    <submittedName>
        <fullName evidence="6">Uncharacterized oxidoreductase yvaA</fullName>
        <ecNumber evidence="6">1.-.-.-</ecNumber>
    </submittedName>
</protein>
<evidence type="ECO:0000256" key="2">
    <source>
        <dbReference type="ARBA" id="ARBA00023002"/>
    </source>
</evidence>
<dbReference type="Pfam" id="PF02894">
    <property type="entry name" value="GFO_IDH_MocA_C"/>
    <property type="match status" value="1"/>
</dbReference>
<evidence type="ECO:0000313" key="6">
    <source>
        <dbReference type="EMBL" id="SUX20988.1"/>
    </source>
</evidence>
<comment type="similarity">
    <text evidence="1">Belongs to the Gfo/Idh/MocA family.</text>
</comment>
<feature type="domain" description="Gfo/Idh/MocA-like oxidoreductase C-terminal" evidence="5">
    <location>
        <begin position="127"/>
        <end position="335"/>
    </location>
</feature>
<accession>A0A381E3Z4</accession>
<proteinExistence type="inferred from homology"/>
<reference evidence="6 7" key="1">
    <citation type="submission" date="2018-06" db="EMBL/GenBank/DDBJ databases">
        <authorList>
            <consortium name="Pathogen Informatics"/>
            <person name="Doyle S."/>
        </authorList>
    </citation>
    <scope>NUCLEOTIDE SEQUENCE [LARGE SCALE GENOMIC DNA]</scope>
    <source>
        <strain evidence="6 7">NCTC13294</strain>
    </source>
</reference>
<dbReference type="InterPro" id="IPR004104">
    <property type="entry name" value="Gfo/Idh/MocA-like_OxRdtase_C"/>
</dbReference>
<dbReference type="PANTHER" id="PTHR43708:SF5">
    <property type="entry name" value="CONSERVED EXPRESSED OXIDOREDUCTASE (EUROFUNG)-RELATED"/>
    <property type="match status" value="1"/>
</dbReference>